<dbReference type="WBParaSite" id="PTRK_0001457100.1">
    <property type="protein sequence ID" value="PTRK_0001457100.1"/>
    <property type="gene ID" value="PTRK_0001457100"/>
</dbReference>
<name>A0A0N4ZZV0_PARTI</name>
<evidence type="ECO:0000313" key="1">
    <source>
        <dbReference type="Proteomes" id="UP000038045"/>
    </source>
</evidence>
<evidence type="ECO:0000313" key="2">
    <source>
        <dbReference type="WBParaSite" id="PTRK_0001457100.1"/>
    </source>
</evidence>
<proteinExistence type="predicted"/>
<dbReference type="AlphaFoldDB" id="A0A0N4ZZV0"/>
<reference evidence="2" key="1">
    <citation type="submission" date="2017-02" db="UniProtKB">
        <authorList>
            <consortium name="WormBaseParasite"/>
        </authorList>
    </citation>
    <scope>IDENTIFICATION</scope>
</reference>
<sequence>MAKYCEEDTVAFAANGYFGCECGSVKIYNMTIEKCDGVGLACAPLGTVNVNKTAFGYGATISNEQKDNFKLQFRVQYTCSCCKRGFPACLREYFVKLPDENIYCKSNWDSVKQFGLIKLPIGTSRGLGIVGPFG</sequence>
<accession>A0A0N4ZZV0</accession>
<keyword evidence="1" id="KW-1185">Reference proteome</keyword>
<dbReference type="Proteomes" id="UP000038045">
    <property type="component" value="Unplaced"/>
</dbReference>
<organism evidence="1 2">
    <name type="scientific">Parastrongyloides trichosuri</name>
    <name type="common">Possum-specific nematode worm</name>
    <dbReference type="NCBI Taxonomy" id="131310"/>
    <lineage>
        <taxon>Eukaryota</taxon>
        <taxon>Metazoa</taxon>
        <taxon>Ecdysozoa</taxon>
        <taxon>Nematoda</taxon>
        <taxon>Chromadorea</taxon>
        <taxon>Rhabditida</taxon>
        <taxon>Tylenchina</taxon>
        <taxon>Panagrolaimomorpha</taxon>
        <taxon>Strongyloidoidea</taxon>
        <taxon>Strongyloididae</taxon>
        <taxon>Parastrongyloides</taxon>
    </lineage>
</organism>
<protein>
    <submittedName>
        <fullName evidence="2">Uncharacterized protein</fullName>
    </submittedName>
</protein>